<proteinExistence type="predicted"/>
<organism evidence="1 2">
    <name type="scientific">candidate division WOR_3 bacterium SM23_42</name>
    <dbReference type="NCBI Taxonomy" id="1703779"/>
    <lineage>
        <taxon>Bacteria</taxon>
        <taxon>Bacteria division WOR-3</taxon>
    </lineage>
</organism>
<evidence type="ECO:0000313" key="2">
    <source>
        <dbReference type="Proteomes" id="UP000051373"/>
    </source>
</evidence>
<comment type="caution">
    <text evidence="1">The sequence shown here is derived from an EMBL/GenBank/DDBJ whole genome shotgun (WGS) entry which is preliminary data.</text>
</comment>
<accession>A0A0S8FNM8</accession>
<reference evidence="1 2" key="1">
    <citation type="journal article" date="2015" name="Microbiome">
        <title>Genomic resolution of linkages in carbon, nitrogen, and sulfur cycling among widespread estuary sediment bacteria.</title>
        <authorList>
            <person name="Baker B.J."/>
            <person name="Lazar C.S."/>
            <person name="Teske A.P."/>
            <person name="Dick G.J."/>
        </authorList>
    </citation>
    <scope>NUCLEOTIDE SEQUENCE [LARGE SCALE GENOMIC DNA]</scope>
    <source>
        <strain evidence="1">SM23_42</strain>
    </source>
</reference>
<dbReference type="AlphaFoldDB" id="A0A0S8FNM8"/>
<dbReference type="STRING" id="1703779.AMJ83_11200"/>
<gene>
    <name evidence="1" type="ORF">AMJ83_11200</name>
</gene>
<name>A0A0S8FNM8_UNCW3</name>
<sequence>MCQICDKHVIVKNKKKHIHDTANILALMSRYAENNYKIIYFSKPTRDKDEKINLLLLKDIRKQDRK</sequence>
<dbReference type="Proteomes" id="UP000051373">
    <property type="component" value="Unassembled WGS sequence"/>
</dbReference>
<protein>
    <submittedName>
        <fullName evidence="1">Uncharacterized protein</fullName>
    </submittedName>
</protein>
<dbReference type="EMBL" id="LJUJ01000041">
    <property type="protein sequence ID" value="KPK62355.1"/>
    <property type="molecule type" value="Genomic_DNA"/>
</dbReference>
<evidence type="ECO:0000313" key="1">
    <source>
        <dbReference type="EMBL" id="KPK62355.1"/>
    </source>
</evidence>